<dbReference type="InterPro" id="IPR011990">
    <property type="entry name" value="TPR-like_helical_dom_sf"/>
</dbReference>
<feature type="repeat" description="PPR" evidence="2">
    <location>
        <begin position="326"/>
        <end position="361"/>
    </location>
</feature>
<feature type="repeat" description="PPR" evidence="2">
    <location>
        <begin position="401"/>
        <end position="435"/>
    </location>
</feature>
<name>A0A6J1A5Q8_9ROSI</name>
<dbReference type="FunFam" id="1.25.40.10:FF:000344">
    <property type="entry name" value="Pentatricopeptide repeat-containing protein"/>
    <property type="match status" value="1"/>
</dbReference>
<sequence length="648" mass="72686">MISRWNFRLQSLLPSVMLRSCQQFSTAFRFITLSPSSIFAVEFLHSLSITSSSSNFHNLSLLLQGRISHSHLRQIHARIFRLNAHQDNLVATRLIGHYPSSFALRVFNQLHNPNIFPFNAIIRVLAENGLFFLAFSFFNNLIQRSLSPNDLTFSFLLKACFLSSDAQHVKQIHTYIVKLGYLCDPTVCNGLLSVYAKGFKDVASAHKLFDEMPEKGLVTPWTNLISGYARSGRSEEVLRLFCSMIEKNLRPENDTMVSVLSACSSAEIFDIEKWVTILSEIIHNSDNKIPNRDSVNIALIYLYGRLENVEKSRERFNEIDAIGKMSVIPWNAMIGAYVQNGCPMEALSLFHLMMEDSNCRPNHVTMVSVLSACAQMGDLDLGKWVHQYLEYNGRKGVLETNTFVATALIDMYSKCGDLEMAKRVFDQMISKDVVSVNAMIMGLAMNGEGEEAVSLLSKVQELGLHPNAGTFLGLLCACSHSGLSEEGRQIFLEMNSRFSVRPRLEHYACYIDILARVGLVEAALTVVDSMPYEPNNFVWGALLGGCVLHSRADLAQKVYKKLVEVDPQNSGGYVMLANTLAVDHRWNDVSVLRWLMREKGVKKQPGHSWISIDGVVHEFLAGSPSHPKMESIYHTLNGLVNVMKVTSP</sequence>
<dbReference type="OrthoDB" id="1865464at2759"/>
<dbReference type="InterPro" id="IPR002885">
    <property type="entry name" value="PPR_rpt"/>
</dbReference>
<evidence type="ECO:0000313" key="4">
    <source>
        <dbReference type="RefSeq" id="XP_021282064.1"/>
    </source>
</evidence>
<dbReference type="Gene3D" id="1.25.40.10">
    <property type="entry name" value="Tetratricopeptide repeat domain"/>
    <property type="match status" value="4"/>
</dbReference>
<dbReference type="GeneID" id="110414962"/>
<evidence type="ECO:0000256" key="2">
    <source>
        <dbReference type="PROSITE-ProRule" id="PRU00708"/>
    </source>
</evidence>
<dbReference type="PANTHER" id="PTHR47926">
    <property type="entry name" value="PENTATRICOPEPTIDE REPEAT-CONTAINING PROTEIN"/>
    <property type="match status" value="1"/>
</dbReference>
<feature type="repeat" description="PPR" evidence="2">
    <location>
        <begin position="114"/>
        <end position="148"/>
    </location>
</feature>
<feature type="repeat" description="PPR" evidence="2">
    <location>
        <begin position="217"/>
        <end position="251"/>
    </location>
</feature>
<dbReference type="Pfam" id="PF20431">
    <property type="entry name" value="E_motif"/>
    <property type="match status" value="1"/>
</dbReference>
<evidence type="ECO:0000313" key="3">
    <source>
        <dbReference type="Proteomes" id="UP000504621"/>
    </source>
</evidence>
<dbReference type="Pfam" id="PF13041">
    <property type="entry name" value="PPR_2"/>
    <property type="match status" value="3"/>
</dbReference>
<dbReference type="PROSITE" id="PS51375">
    <property type="entry name" value="PPR"/>
    <property type="match status" value="4"/>
</dbReference>
<dbReference type="AlphaFoldDB" id="A0A6J1A5Q8"/>
<protein>
    <submittedName>
        <fullName evidence="4">Pentatricopeptide repeat-containing protein At3g08820</fullName>
    </submittedName>
</protein>
<dbReference type="Proteomes" id="UP000504621">
    <property type="component" value="Unplaced"/>
</dbReference>
<dbReference type="InterPro" id="IPR046848">
    <property type="entry name" value="E_motif"/>
</dbReference>
<keyword evidence="3" id="KW-1185">Reference proteome</keyword>
<dbReference type="GO" id="GO:0003723">
    <property type="term" value="F:RNA binding"/>
    <property type="evidence" value="ECO:0007669"/>
    <property type="project" value="InterPro"/>
</dbReference>
<accession>A0A6J1A5Q8</accession>
<reference evidence="4" key="1">
    <citation type="submission" date="2025-08" db="UniProtKB">
        <authorList>
            <consortium name="RefSeq"/>
        </authorList>
    </citation>
    <scope>IDENTIFICATION</scope>
    <source>
        <tissue evidence="4">Leaf</tissue>
    </source>
</reference>
<dbReference type="NCBIfam" id="TIGR00756">
    <property type="entry name" value="PPR"/>
    <property type="match status" value="4"/>
</dbReference>
<dbReference type="Pfam" id="PF01535">
    <property type="entry name" value="PPR"/>
    <property type="match status" value="1"/>
</dbReference>
<keyword evidence="1" id="KW-0677">Repeat</keyword>
<gene>
    <name evidence="4" type="primary">LOC110414962</name>
</gene>
<dbReference type="FunFam" id="1.25.40.10:FF:000184">
    <property type="entry name" value="Pentatricopeptide repeat-containing protein, chloroplastic"/>
    <property type="match status" value="1"/>
</dbReference>
<dbReference type="InterPro" id="IPR046960">
    <property type="entry name" value="PPR_At4g14850-like_plant"/>
</dbReference>
<proteinExistence type="predicted"/>
<dbReference type="RefSeq" id="XP_021282064.1">
    <property type="nucleotide sequence ID" value="XM_021426389.1"/>
</dbReference>
<dbReference type="PANTHER" id="PTHR47926:SF436">
    <property type="entry name" value="PENTATRICOPEPTIDE REPEAT-CONTAINING PROTEIN ELI1, CHLOROPLASTIC-LIKE ISOFORM X2"/>
    <property type="match status" value="1"/>
</dbReference>
<evidence type="ECO:0000256" key="1">
    <source>
        <dbReference type="ARBA" id="ARBA00022737"/>
    </source>
</evidence>
<organism evidence="3 4">
    <name type="scientific">Herrania umbratica</name>
    <dbReference type="NCBI Taxonomy" id="108875"/>
    <lineage>
        <taxon>Eukaryota</taxon>
        <taxon>Viridiplantae</taxon>
        <taxon>Streptophyta</taxon>
        <taxon>Embryophyta</taxon>
        <taxon>Tracheophyta</taxon>
        <taxon>Spermatophyta</taxon>
        <taxon>Magnoliopsida</taxon>
        <taxon>eudicotyledons</taxon>
        <taxon>Gunneridae</taxon>
        <taxon>Pentapetalae</taxon>
        <taxon>rosids</taxon>
        <taxon>malvids</taxon>
        <taxon>Malvales</taxon>
        <taxon>Malvaceae</taxon>
        <taxon>Byttnerioideae</taxon>
        <taxon>Herrania</taxon>
    </lineage>
</organism>
<dbReference type="GO" id="GO:0009451">
    <property type="term" value="P:RNA modification"/>
    <property type="evidence" value="ECO:0007669"/>
    <property type="project" value="InterPro"/>
</dbReference>